<sequence length="376" mass="40319">MTRTVTVGDIIRLMEDIAPPKWALANDKIGLQIGNVDKPVSRVWVALEASPDVVEQAVSAGVQLIITHHALLFRPISVLDTRQRRSRAIQHLLAADIAVYSAHTNLDVAPGGVNDVIAERIGLKDTEILDVTYRDALRKLAVYVPTTHLEAVRRAIGEAGAGAIGNYSHCTFSSTGIGTFLPGDSTTPFIGAHGVLERVEEARLETIVPESLLPQVLAAMRDAHSYEEVAYDVYRVDQPGPAYGIGRVGNLPKGMALSAFAEHIRDAFGMRHIRYAGDGDLLVERVAVLGGSGSRWVEKSLAKGAQVLVTADVGHHEAGDAWQDGLAIVDATHAALEQPVCAVLADRLQRMLHSVAGDCGVDIAAAPIDVDPFHWT</sequence>
<comment type="similarity">
    <text evidence="1 4">Belongs to the GTP cyclohydrolase I type 2/NIF3 family.</text>
</comment>
<dbReference type="RefSeq" id="WP_275476252.1">
    <property type="nucleotide sequence ID" value="NZ_CP162940.1"/>
</dbReference>
<evidence type="ECO:0000256" key="3">
    <source>
        <dbReference type="ARBA" id="ARBA00022723"/>
    </source>
</evidence>
<organism evidence="5 6">
    <name type="scientific">Alicyclobacillus fastidiosus</name>
    <dbReference type="NCBI Taxonomy" id="392011"/>
    <lineage>
        <taxon>Bacteria</taxon>
        <taxon>Bacillati</taxon>
        <taxon>Bacillota</taxon>
        <taxon>Bacilli</taxon>
        <taxon>Bacillales</taxon>
        <taxon>Alicyclobacillaceae</taxon>
        <taxon>Alicyclobacillus</taxon>
    </lineage>
</organism>
<dbReference type="PIRSF" id="PIRSF037489">
    <property type="entry name" value="UCP037489_NIF3_YqfO"/>
    <property type="match status" value="1"/>
</dbReference>
<dbReference type="PANTHER" id="PTHR13799">
    <property type="entry name" value="NGG1 INTERACTING FACTOR 3"/>
    <property type="match status" value="1"/>
</dbReference>
<dbReference type="InterPro" id="IPR015867">
    <property type="entry name" value="N-reg_PII/ATP_PRibTrfase_C"/>
</dbReference>
<dbReference type="EMBL" id="JBDXSU010000004">
    <property type="protein sequence ID" value="MFB5189949.1"/>
    <property type="molecule type" value="Genomic_DNA"/>
</dbReference>
<accession>A0ABV5ACF6</accession>
<gene>
    <name evidence="5" type="ORF">KKP3000_003341</name>
</gene>
<reference evidence="5 6" key="1">
    <citation type="journal article" date="2024" name="Int. J. Mol. Sci.">
        <title>Exploration of Alicyclobacillus spp. Genome in Search of Antibiotic Resistance.</title>
        <authorList>
            <person name="Bucka-Kolendo J."/>
            <person name="Kiousi D.E."/>
            <person name="Dekowska A."/>
            <person name="Mikolajczuk-Szczyrba A."/>
            <person name="Karadedos D.M."/>
            <person name="Michael P."/>
            <person name="Galanis A."/>
            <person name="Sokolowska B."/>
        </authorList>
    </citation>
    <scope>NUCLEOTIDE SEQUENCE [LARGE SCALE GENOMIC DNA]</scope>
    <source>
        <strain evidence="5 6">KKP 3000</strain>
    </source>
</reference>
<evidence type="ECO:0000256" key="2">
    <source>
        <dbReference type="ARBA" id="ARBA00022112"/>
    </source>
</evidence>
<proteinExistence type="inferred from homology"/>
<dbReference type="SUPFAM" id="SSF102705">
    <property type="entry name" value="NIF3 (NGG1p interacting factor 3)-like"/>
    <property type="match status" value="1"/>
</dbReference>
<evidence type="ECO:0000313" key="6">
    <source>
        <dbReference type="Proteomes" id="UP001579974"/>
    </source>
</evidence>
<dbReference type="Proteomes" id="UP001579974">
    <property type="component" value="Unassembled WGS sequence"/>
</dbReference>
<protein>
    <recommendedName>
        <fullName evidence="2 4">GTP cyclohydrolase 1 type 2 homolog</fullName>
    </recommendedName>
</protein>
<dbReference type="Gene3D" id="3.30.70.120">
    <property type="match status" value="1"/>
</dbReference>
<dbReference type="InterPro" id="IPR002678">
    <property type="entry name" value="DUF34/NIF3"/>
</dbReference>
<dbReference type="Pfam" id="PF01784">
    <property type="entry name" value="DUF34_NIF3"/>
    <property type="match status" value="1"/>
</dbReference>
<dbReference type="InterPro" id="IPR036069">
    <property type="entry name" value="DUF34/NIF3_sf"/>
</dbReference>
<dbReference type="InterPro" id="IPR017221">
    <property type="entry name" value="DUF34/NIF3_bac"/>
</dbReference>
<comment type="caution">
    <text evidence="5">The sequence shown here is derived from an EMBL/GenBank/DDBJ whole genome shotgun (WGS) entry which is preliminary data.</text>
</comment>
<keyword evidence="3 4" id="KW-0479">Metal-binding</keyword>
<dbReference type="PANTHER" id="PTHR13799:SF14">
    <property type="entry name" value="GTP CYCLOHYDROLASE 1 TYPE 2 HOMOLOG"/>
    <property type="match status" value="1"/>
</dbReference>
<evidence type="ECO:0000313" key="5">
    <source>
        <dbReference type="EMBL" id="MFB5189949.1"/>
    </source>
</evidence>
<dbReference type="NCBIfam" id="TIGR00486">
    <property type="entry name" value="YbgI_SA1388"/>
    <property type="match status" value="1"/>
</dbReference>
<name>A0ABV5ACF6_9BACL</name>
<dbReference type="Gene3D" id="3.40.1390.30">
    <property type="entry name" value="NIF3 (NGG1p interacting factor 3)-like"/>
    <property type="match status" value="1"/>
</dbReference>
<keyword evidence="6" id="KW-1185">Reference proteome</keyword>
<evidence type="ECO:0000256" key="4">
    <source>
        <dbReference type="PIRNR" id="PIRNR037489"/>
    </source>
</evidence>
<evidence type="ECO:0000256" key="1">
    <source>
        <dbReference type="ARBA" id="ARBA00006964"/>
    </source>
</evidence>